<feature type="domain" description="B box-type" evidence="7">
    <location>
        <begin position="132"/>
        <end position="172"/>
    </location>
</feature>
<dbReference type="InterPro" id="IPR000315">
    <property type="entry name" value="Znf_B-box"/>
</dbReference>
<feature type="coiled-coil region" evidence="5">
    <location>
        <begin position="180"/>
        <end position="214"/>
    </location>
</feature>
<dbReference type="PANTHER" id="PTHR25465">
    <property type="entry name" value="B-BOX DOMAIN CONTAINING"/>
    <property type="match status" value="1"/>
</dbReference>
<dbReference type="Gene3D" id="4.10.830.40">
    <property type="match status" value="1"/>
</dbReference>
<dbReference type="PANTHER" id="PTHR25465:SF5">
    <property type="entry name" value="E3 UBIQUITIN_ISG15 LIGASE TRIM25-RELATED"/>
    <property type="match status" value="1"/>
</dbReference>
<evidence type="ECO:0000313" key="8">
    <source>
        <dbReference type="EMBL" id="KAK7877107.1"/>
    </source>
</evidence>
<evidence type="ECO:0000256" key="3">
    <source>
        <dbReference type="ARBA" id="ARBA00022833"/>
    </source>
</evidence>
<dbReference type="PROSITE" id="PS50089">
    <property type="entry name" value="ZF_RING_2"/>
    <property type="match status" value="1"/>
</dbReference>
<protein>
    <submittedName>
        <fullName evidence="8">Uncharacterized protein</fullName>
    </submittedName>
</protein>
<keyword evidence="2 4" id="KW-0863">Zinc-finger</keyword>
<evidence type="ECO:0000256" key="1">
    <source>
        <dbReference type="ARBA" id="ARBA00022723"/>
    </source>
</evidence>
<sequence>MSESSVERETLVCPICLDLLQTPVTLPCGHSFCRKCVQDSFRGRYMCPVCRKSFHSRPALLVEQVRRTSSPPADCYAGPQDVSCDMCTGPRKIKAHKSCLQCLVSYCEMHLQPHTHIIVLQKHQLVAPVRTLQENICHKHNEVKKMFCRTDNQLMCVVCSMDQHKHHVTVPASTEKVEKEQSLQQRKDQLNHDIKQVEEQLQGLQQEEQHIRHSADRAVQRVDKVQRRWSAASKRSREF</sequence>
<dbReference type="Pfam" id="PF13445">
    <property type="entry name" value="zf-RING_UBOX"/>
    <property type="match status" value="1"/>
</dbReference>
<keyword evidence="1" id="KW-0479">Metal-binding</keyword>
<dbReference type="GO" id="GO:0008270">
    <property type="term" value="F:zinc ion binding"/>
    <property type="evidence" value="ECO:0007669"/>
    <property type="project" value="UniProtKB-KW"/>
</dbReference>
<dbReference type="SUPFAM" id="SSF57845">
    <property type="entry name" value="B-box zinc-binding domain"/>
    <property type="match status" value="1"/>
</dbReference>
<dbReference type="Pfam" id="PF00643">
    <property type="entry name" value="zf-B_box"/>
    <property type="match status" value="1"/>
</dbReference>
<dbReference type="PROSITE" id="PS00518">
    <property type="entry name" value="ZF_RING_1"/>
    <property type="match status" value="1"/>
</dbReference>
<evidence type="ECO:0000313" key="9">
    <source>
        <dbReference type="Proteomes" id="UP001460270"/>
    </source>
</evidence>
<evidence type="ECO:0000256" key="5">
    <source>
        <dbReference type="SAM" id="Coils"/>
    </source>
</evidence>
<keyword evidence="9" id="KW-1185">Reference proteome</keyword>
<dbReference type="AlphaFoldDB" id="A0AAW0MEJ9"/>
<feature type="domain" description="RING-type" evidence="6">
    <location>
        <begin position="13"/>
        <end position="51"/>
    </location>
</feature>
<dbReference type="Gene3D" id="3.30.160.60">
    <property type="entry name" value="Classic Zinc Finger"/>
    <property type="match status" value="1"/>
</dbReference>
<keyword evidence="3" id="KW-0862">Zinc</keyword>
<dbReference type="InterPro" id="IPR027370">
    <property type="entry name" value="Znf-RING_euk"/>
</dbReference>
<gene>
    <name evidence="8" type="ORF">WMY93_032187</name>
</gene>
<reference evidence="9" key="1">
    <citation type="submission" date="2024-04" db="EMBL/GenBank/DDBJ databases">
        <title>Salinicola lusitanus LLJ914,a marine bacterium isolated from the Okinawa Trough.</title>
        <authorList>
            <person name="Li J."/>
        </authorList>
    </citation>
    <scope>NUCLEOTIDE SEQUENCE [LARGE SCALE GENOMIC DNA]</scope>
</reference>
<organism evidence="8 9">
    <name type="scientific">Mugilogobius chulae</name>
    <name type="common">yellowstripe goby</name>
    <dbReference type="NCBI Taxonomy" id="88201"/>
    <lineage>
        <taxon>Eukaryota</taxon>
        <taxon>Metazoa</taxon>
        <taxon>Chordata</taxon>
        <taxon>Craniata</taxon>
        <taxon>Vertebrata</taxon>
        <taxon>Euteleostomi</taxon>
        <taxon>Actinopterygii</taxon>
        <taxon>Neopterygii</taxon>
        <taxon>Teleostei</taxon>
        <taxon>Neoteleostei</taxon>
        <taxon>Acanthomorphata</taxon>
        <taxon>Gobiaria</taxon>
        <taxon>Gobiiformes</taxon>
        <taxon>Gobioidei</taxon>
        <taxon>Gobiidae</taxon>
        <taxon>Gobionellinae</taxon>
        <taxon>Mugilogobius</taxon>
    </lineage>
</organism>
<dbReference type="Proteomes" id="UP001460270">
    <property type="component" value="Unassembled WGS sequence"/>
</dbReference>
<keyword evidence="5" id="KW-0175">Coiled coil</keyword>
<evidence type="ECO:0000256" key="4">
    <source>
        <dbReference type="PROSITE-ProRule" id="PRU00024"/>
    </source>
</evidence>
<proteinExistence type="predicted"/>
<dbReference type="SUPFAM" id="SSF57850">
    <property type="entry name" value="RING/U-box"/>
    <property type="match status" value="1"/>
</dbReference>
<evidence type="ECO:0000259" key="6">
    <source>
        <dbReference type="PROSITE" id="PS50089"/>
    </source>
</evidence>
<dbReference type="SMART" id="SM00336">
    <property type="entry name" value="BBOX"/>
    <property type="match status" value="1"/>
</dbReference>
<evidence type="ECO:0000259" key="7">
    <source>
        <dbReference type="PROSITE" id="PS50119"/>
    </source>
</evidence>
<comment type="caution">
    <text evidence="8">The sequence shown here is derived from an EMBL/GenBank/DDBJ whole genome shotgun (WGS) entry which is preliminary data.</text>
</comment>
<dbReference type="PROSITE" id="PS50119">
    <property type="entry name" value="ZF_BBOX"/>
    <property type="match status" value="1"/>
</dbReference>
<dbReference type="InterPro" id="IPR051051">
    <property type="entry name" value="E3_ubiq-ligase_TRIM/RNF"/>
</dbReference>
<dbReference type="EMBL" id="JBBPFD010000722">
    <property type="protein sequence ID" value="KAK7877107.1"/>
    <property type="molecule type" value="Genomic_DNA"/>
</dbReference>
<dbReference type="Gene3D" id="3.30.40.10">
    <property type="entry name" value="Zinc/RING finger domain, C3HC4 (zinc finger)"/>
    <property type="match status" value="1"/>
</dbReference>
<evidence type="ECO:0000256" key="2">
    <source>
        <dbReference type="ARBA" id="ARBA00022771"/>
    </source>
</evidence>
<accession>A0AAW0MEJ9</accession>
<dbReference type="InterPro" id="IPR001841">
    <property type="entry name" value="Znf_RING"/>
</dbReference>
<dbReference type="InterPro" id="IPR017907">
    <property type="entry name" value="Znf_RING_CS"/>
</dbReference>
<dbReference type="SMART" id="SM00184">
    <property type="entry name" value="RING"/>
    <property type="match status" value="1"/>
</dbReference>
<name>A0AAW0MEJ9_9GOBI</name>
<dbReference type="InterPro" id="IPR013083">
    <property type="entry name" value="Znf_RING/FYVE/PHD"/>
</dbReference>